<evidence type="ECO:0000256" key="3">
    <source>
        <dbReference type="ARBA" id="ARBA00022989"/>
    </source>
</evidence>
<feature type="transmembrane region" description="Helical" evidence="5">
    <location>
        <begin position="12"/>
        <end position="33"/>
    </location>
</feature>
<evidence type="ECO:0000256" key="1">
    <source>
        <dbReference type="ARBA" id="ARBA00004141"/>
    </source>
</evidence>
<dbReference type="Pfam" id="PF04140">
    <property type="entry name" value="ICMT"/>
    <property type="match status" value="1"/>
</dbReference>
<evidence type="ECO:0000256" key="5">
    <source>
        <dbReference type="SAM" id="Phobius"/>
    </source>
</evidence>
<dbReference type="RefSeq" id="WP_222507832.1">
    <property type="nucleotide sequence ID" value="NZ_JAHVJA010000002.1"/>
</dbReference>
<evidence type="ECO:0000256" key="2">
    <source>
        <dbReference type="ARBA" id="ARBA00022692"/>
    </source>
</evidence>
<gene>
    <name evidence="6" type="ORF">KUV26_07070</name>
</gene>
<feature type="transmembrane region" description="Helical" evidence="5">
    <location>
        <begin position="126"/>
        <end position="144"/>
    </location>
</feature>
<dbReference type="InterPro" id="IPR007269">
    <property type="entry name" value="ICMT_MeTrfase"/>
</dbReference>
<accession>A0ABS7NDB3</accession>
<feature type="transmembrane region" description="Helical" evidence="5">
    <location>
        <begin position="45"/>
        <end position="66"/>
    </location>
</feature>
<evidence type="ECO:0000313" key="6">
    <source>
        <dbReference type="EMBL" id="MBY6139199.1"/>
    </source>
</evidence>
<comment type="subcellular location">
    <subcellularLocation>
        <location evidence="1">Membrane</location>
        <topology evidence="1">Multi-pass membrane protein</topology>
    </subcellularLocation>
</comment>
<dbReference type="Proteomes" id="UP000766629">
    <property type="component" value="Unassembled WGS sequence"/>
</dbReference>
<dbReference type="EMBL" id="JAHVJA010000002">
    <property type="protein sequence ID" value="MBY6139199.1"/>
    <property type="molecule type" value="Genomic_DNA"/>
</dbReference>
<organism evidence="6 7">
    <name type="scientific">Leisingera daeponensis</name>
    <dbReference type="NCBI Taxonomy" id="405746"/>
    <lineage>
        <taxon>Bacteria</taxon>
        <taxon>Pseudomonadati</taxon>
        <taxon>Pseudomonadota</taxon>
        <taxon>Alphaproteobacteria</taxon>
        <taxon>Rhodobacterales</taxon>
        <taxon>Roseobacteraceae</taxon>
        <taxon>Leisingera</taxon>
    </lineage>
</organism>
<keyword evidence="2 5" id="KW-0812">Transmembrane</keyword>
<feature type="transmembrane region" description="Helical" evidence="5">
    <location>
        <begin position="249"/>
        <end position="269"/>
    </location>
</feature>
<name>A0ABS7NDB3_9RHOB</name>
<keyword evidence="4 5" id="KW-0472">Membrane</keyword>
<feature type="transmembrane region" description="Helical" evidence="5">
    <location>
        <begin position="86"/>
        <end position="106"/>
    </location>
</feature>
<dbReference type="Gene3D" id="1.20.120.1630">
    <property type="match status" value="1"/>
</dbReference>
<protein>
    <submittedName>
        <fullName evidence="6">DUF1295 domain-containing protein</fullName>
    </submittedName>
</protein>
<evidence type="ECO:0000256" key="4">
    <source>
        <dbReference type="ARBA" id="ARBA00023136"/>
    </source>
</evidence>
<feature type="transmembrane region" description="Helical" evidence="5">
    <location>
        <begin position="289"/>
        <end position="309"/>
    </location>
</feature>
<sequence length="427" mass="47798">MRDNRASDPPPSATSQVTMLLGLAGYLSTLILMQDSDAGRTEAGVVAMLATAMPMLAHELLVLRTYRDAAAGLDRLQLHRINWPRILLKLTGLCGTLGALAAAYWLFPEYHRSFYAPFWEACRMVLPVFLLLAAPYFIAVDLWMRDPADGYLHSGHLVLGRLSKVNWDVLRDHALGWLIKGFFLPLMFVYFSGNAAYLLKTPLSAALESFPAFVSYAGRLTVGIDLAFVSIGYVLTLRITNSHIRSCNPLFWAWAVTLAMYAPFFSVIGRKYLEYNDGLGWLDMLGGPGPAVVLWGSAIIAAKGLWAWANASFGIRFSNLTHRGIITNGPYRWTRHPSYLFKNISWWLLSVPFFTTEGLDQALRHSLLLLGINGIYFLRAKAEERHLSEDPAYVAYALWIDQHGKLRWLGRMLPVLRYAPPATAAAR</sequence>
<comment type="caution">
    <text evidence="6">The sequence shown here is derived from an EMBL/GenBank/DDBJ whole genome shotgun (WGS) entry which is preliminary data.</text>
</comment>
<keyword evidence="7" id="KW-1185">Reference proteome</keyword>
<keyword evidence="3 5" id="KW-1133">Transmembrane helix</keyword>
<feature type="transmembrane region" description="Helical" evidence="5">
    <location>
        <begin position="174"/>
        <end position="193"/>
    </location>
</feature>
<proteinExistence type="predicted"/>
<feature type="transmembrane region" description="Helical" evidence="5">
    <location>
        <begin position="213"/>
        <end position="237"/>
    </location>
</feature>
<evidence type="ECO:0000313" key="7">
    <source>
        <dbReference type="Proteomes" id="UP000766629"/>
    </source>
</evidence>
<reference evidence="6 7" key="1">
    <citation type="submission" date="2021-06" db="EMBL/GenBank/DDBJ databases">
        <title>50 bacteria genomes isolated from Dapeng, Shenzhen, China.</title>
        <authorList>
            <person name="Zheng W."/>
            <person name="Yu S."/>
            <person name="Huang Y."/>
        </authorList>
    </citation>
    <scope>NUCLEOTIDE SEQUENCE [LARGE SCALE GENOMIC DNA]</scope>
    <source>
        <strain evidence="6 7">DP1N14-2</strain>
    </source>
</reference>